<evidence type="ECO:0000313" key="2">
    <source>
        <dbReference type="EMBL" id="VDO57343.1"/>
    </source>
</evidence>
<proteinExistence type="predicted"/>
<gene>
    <name evidence="2" type="ORF">BTMF_LOCUS16087</name>
</gene>
<evidence type="ECO:0000313" key="4">
    <source>
        <dbReference type="WBParaSite" id="BTMF_0001812501-mRNA-1"/>
    </source>
</evidence>
<keyword evidence="3" id="KW-1185">Reference proteome</keyword>
<protein>
    <submittedName>
        <fullName evidence="4">PK_Tyr_Ser-Thr domain-containing protein</fullName>
    </submittedName>
</protein>
<feature type="compositionally biased region" description="Low complexity" evidence="1">
    <location>
        <begin position="51"/>
        <end position="63"/>
    </location>
</feature>
<organism evidence="4">
    <name type="scientific">Brugia timori</name>
    <dbReference type="NCBI Taxonomy" id="42155"/>
    <lineage>
        <taxon>Eukaryota</taxon>
        <taxon>Metazoa</taxon>
        <taxon>Ecdysozoa</taxon>
        <taxon>Nematoda</taxon>
        <taxon>Chromadorea</taxon>
        <taxon>Rhabditida</taxon>
        <taxon>Spirurina</taxon>
        <taxon>Spiruromorpha</taxon>
        <taxon>Filarioidea</taxon>
        <taxon>Onchocercidae</taxon>
        <taxon>Brugia</taxon>
    </lineage>
</organism>
<name>A0A0R3RDK1_9BILA</name>
<dbReference type="Gene3D" id="1.10.510.10">
    <property type="entry name" value="Transferase(Phosphotransferase) domain 1"/>
    <property type="match status" value="1"/>
</dbReference>
<feature type="region of interest" description="Disordered" evidence="1">
    <location>
        <begin position="40"/>
        <end position="89"/>
    </location>
</feature>
<evidence type="ECO:0000256" key="1">
    <source>
        <dbReference type="SAM" id="MobiDB-lite"/>
    </source>
</evidence>
<sequence length="89" mass="10310">MPLPECVPAQMRRLIEVKCWSDNPNDRWSMAEISKNLQRITGTPRPNFAMQQPDEPVQPVQPEGGEKKKKSMMKSKVRKSKHRSAKHKD</sequence>
<dbReference type="WBParaSite" id="BTMF_0001812501-mRNA-1">
    <property type="protein sequence ID" value="BTMF_0001812501-mRNA-1"/>
    <property type="gene ID" value="BTMF_0001812501"/>
</dbReference>
<reference evidence="2 3" key="2">
    <citation type="submission" date="2018-11" db="EMBL/GenBank/DDBJ databases">
        <authorList>
            <consortium name="Pathogen Informatics"/>
        </authorList>
    </citation>
    <scope>NUCLEOTIDE SEQUENCE [LARGE SCALE GENOMIC DNA]</scope>
</reference>
<accession>A0A0R3RDK1</accession>
<dbReference type="STRING" id="42155.A0A0R3RDK1"/>
<reference evidence="4" key="1">
    <citation type="submission" date="2017-02" db="UniProtKB">
        <authorList>
            <consortium name="WormBaseParasite"/>
        </authorList>
    </citation>
    <scope>IDENTIFICATION</scope>
</reference>
<dbReference type="AlphaFoldDB" id="A0A0R3RDK1"/>
<dbReference type="EMBL" id="UZAG01023671">
    <property type="protein sequence ID" value="VDO57343.1"/>
    <property type="molecule type" value="Genomic_DNA"/>
</dbReference>
<evidence type="ECO:0000313" key="3">
    <source>
        <dbReference type="Proteomes" id="UP000280834"/>
    </source>
</evidence>
<feature type="compositionally biased region" description="Basic residues" evidence="1">
    <location>
        <begin position="67"/>
        <end position="89"/>
    </location>
</feature>
<dbReference type="Proteomes" id="UP000280834">
    <property type="component" value="Unassembled WGS sequence"/>
</dbReference>